<evidence type="ECO:0000256" key="1">
    <source>
        <dbReference type="SAM" id="Phobius"/>
    </source>
</evidence>
<reference evidence="2" key="1">
    <citation type="submission" date="2021-12" db="EMBL/GenBank/DDBJ databases">
        <authorList>
            <person name="King R."/>
        </authorList>
    </citation>
    <scope>NUCLEOTIDE SEQUENCE</scope>
</reference>
<organism evidence="2 3">
    <name type="scientific">Diatraea saccharalis</name>
    <name type="common">sugarcane borer</name>
    <dbReference type="NCBI Taxonomy" id="40085"/>
    <lineage>
        <taxon>Eukaryota</taxon>
        <taxon>Metazoa</taxon>
        <taxon>Ecdysozoa</taxon>
        <taxon>Arthropoda</taxon>
        <taxon>Hexapoda</taxon>
        <taxon>Insecta</taxon>
        <taxon>Pterygota</taxon>
        <taxon>Neoptera</taxon>
        <taxon>Endopterygota</taxon>
        <taxon>Lepidoptera</taxon>
        <taxon>Glossata</taxon>
        <taxon>Ditrysia</taxon>
        <taxon>Pyraloidea</taxon>
        <taxon>Crambidae</taxon>
        <taxon>Crambinae</taxon>
        <taxon>Diatraea</taxon>
    </lineage>
</organism>
<dbReference type="Gene3D" id="1.10.8.20">
    <property type="entry name" value="N-terminal domain of phosphatidylinositol transfer protein sec14p"/>
    <property type="match status" value="1"/>
</dbReference>
<keyword evidence="1" id="KW-0812">Transmembrane</keyword>
<name>A0A9N9WHJ5_9NEOP</name>
<evidence type="ECO:0000313" key="3">
    <source>
        <dbReference type="Proteomes" id="UP001153714"/>
    </source>
</evidence>
<gene>
    <name evidence="2" type="ORF">DIATSA_LOCUS8696</name>
</gene>
<keyword evidence="3" id="KW-1185">Reference proteome</keyword>
<proteinExistence type="predicted"/>
<accession>A0A9N9WHJ5</accession>
<sequence length="100" mass="12253">MPMPFIEIVYQAEISRFEDPDFEEFALRNCCEESETRTKVIEEFRSMIIECAKCKPRRTDDVYLLKFLRCRKFNTRRAHKLVIFFSYFHVMACLYRVFQM</sequence>
<feature type="transmembrane region" description="Helical" evidence="1">
    <location>
        <begin position="81"/>
        <end position="98"/>
    </location>
</feature>
<dbReference type="Proteomes" id="UP001153714">
    <property type="component" value="Chromosome 3"/>
</dbReference>
<dbReference type="AlphaFoldDB" id="A0A9N9WHJ5"/>
<reference evidence="2" key="2">
    <citation type="submission" date="2022-10" db="EMBL/GenBank/DDBJ databases">
        <authorList>
            <consortium name="ENA_rothamsted_submissions"/>
            <consortium name="culmorum"/>
            <person name="King R."/>
        </authorList>
    </citation>
    <scope>NUCLEOTIDE SEQUENCE</scope>
</reference>
<dbReference type="OrthoDB" id="7837562at2759"/>
<dbReference type="EMBL" id="OU893334">
    <property type="protein sequence ID" value="CAG9791063.1"/>
    <property type="molecule type" value="Genomic_DNA"/>
</dbReference>
<protein>
    <submittedName>
        <fullName evidence="2">Uncharacterized protein</fullName>
    </submittedName>
</protein>
<keyword evidence="1" id="KW-1133">Transmembrane helix</keyword>
<dbReference type="SUPFAM" id="SSF46938">
    <property type="entry name" value="CRAL/TRIO N-terminal domain"/>
    <property type="match status" value="1"/>
</dbReference>
<dbReference type="InterPro" id="IPR036273">
    <property type="entry name" value="CRAL/TRIO_N_dom_sf"/>
</dbReference>
<evidence type="ECO:0000313" key="2">
    <source>
        <dbReference type="EMBL" id="CAG9791063.1"/>
    </source>
</evidence>
<keyword evidence="1" id="KW-0472">Membrane</keyword>